<evidence type="ECO:0000256" key="5">
    <source>
        <dbReference type="PIRNR" id="PIRNR001369"/>
    </source>
</evidence>
<dbReference type="PROSITE" id="PS00480">
    <property type="entry name" value="CITRATE_SYNTHASE"/>
    <property type="match status" value="1"/>
</dbReference>
<dbReference type="AlphaFoldDB" id="A0A1H8AMD2"/>
<keyword evidence="3 5" id="KW-0808">Transferase</keyword>
<comment type="catalytic activity">
    <reaction evidence="4">
        <text>oxaloacetate + acetyl-CoA + H2O = citrate + CoA + H(+)</text>
        <dbReference type="Rhea" id="RHEA:16845"/>
        <dbReference type="ChEBI" id="CHEBI:15377"/>
        <dbReference type="ChEBI" id="CHEBI:15378"/>
        <dbReference type="ChEBI" id="CHEBI:16452"/>
        <dbReference type="ChEBI" id="CHEBI:16947"/>
        <dbReference type="ChEBI" id="CHEBI:57287"/>
        <dbReference type="ChEBI" id="CHEBI:57288"/>
        <dbReference type="EC" id="2.3.3.16"/>
    </reaction>
</comment>
<sequence>MRVNPGLDGVVVTDTEISEIDGQAGTLIYRGWNVDELAVRHTFEEVVYLLWNGEFPEPSELDRWRRKFGSGCLSDRQRQMIRLLSPEIDMISVIRTILSSLGDSSFLWPPTAEKGIKLLAAIPVIIAARTRSLQGKTMLEPREDLSFAANYLYMLKGTEPLPAHVKALEAYWILTAEHGLNASTFTARVAASTETDLASAVIAALSALKGPIHGGAPSHVDDMLDKIGSVERAESWIRERLLGGEKLMGFGHRIYKTTDPRAEALREVVRAGAGEEPWFQLAVEVEKIALAVLREVKPNRQIHTNVEYYTAAILKAIELPRELYTPTFAVSRTAGWIAHILEQAANNRIIRPSSRYIGPKNERIRNN</sequence>
<dbReference type="GO" id="GO:0036440">
    <property type="term" value="F:citrate synthase activity"/>
    <property type="evidence" value="ECO:0007669"/>
    <property type="project" value="UniProtKB-EC"/>
</dbReference>
<evidence type="ECO:0000256" key="3">
    <source>
        <dbReference type="ARBA" id="ARBA00022679"/>
    </source>
</evidence>
<dbReference type="Gene3D" id="1.10.580.10">
    <property type="entry name" value="Citrate Synthase, domain 1"/>
    <property type="match status" value="1"/>
</dbReference>
<dbReference type="CDD" id="cd06109">
    <property type="entry name" value="BsCS-I_like"/>
    <property type="match status" value="1"/>
</dbReference>
<dbReference type="Proteomes" id="UP000199695">
    <property type="component" value="Unassembled WGS sequence"/>
</dbReference>
<gene>
    <name evidence="8" type="ORF">SAMN05444955_101193</name>
</gene>
<dbReference type="PIRSF" id="PIRSF001369">
    <property type="entry name" value="Citrate_synth"/>
    <property type="match status" value="1"/>
</dbReference>
<comment type="similarity">
    <text evidence="2 5 7">Belongs to the citrate synthase family.</text>
</comment>
<name>A0A1H8AMD2_9BACL</name>
<accession>A0A1H8AMD2</accession>
<dbReference type="GO" id="GO:0005829">
    <property type="term" value="C:cytosol"/>
    <property type="evidence" value="ECO:0007669"/>
    <property type="project" value="TreeGrafter"/>
</dbReference>
<dbReference type="PANTHER" id="PTHR11739">
    <property type="entry name" value="CITRATE SYNTHASE"/>
    <property type="match status" value="1"/>
</dbReference>
<dbReference type="InterPro" id="IPR036969">
    <property type="entry name" value="Citrate_synthase_sf"/>
</dbReference>
<evidence type="ECO:0000256" key="2">
    <source>
        <dbReference type="ARBA" id="ARBA00010566"/>
    </source>
</evidence>
<dbReference type="InterPro" id="IPR019810">
    <property type="entry name" value="Citrate_synthase_AS"/>
</dbReference>
<dbReference type="STRING" id="1173111.SAMN05444955_101193"/>
<evidence type="ECO:0000313" key="9">
    <source>
        <dbReference type="Proteomes" id="UP000199695"/>
    </source>
</evidence>
<proteinExistence type="inferred from homology"/>
<dbReference type="Gene3D" id="1.10.230.10">
    <property type="entry name" value="Cytochrome P450-Terp, domain 2"/>
    <property type="match status" value="1"/>
</dbReference>
<dbReference type="InterPro" id="IPR016143">
    <property type="entry name" value="Citrate_synth-like_sm_a-sub"/>
</dbReference>
<dbReference type="GO" id="GO:0006099">
    <property type="term" value="P:tricarboxylic acid cycle"/>
    <property type="evidence" value="ECO:0007669"/>
    <property type="project" value="UniProtKB-UniPathway"/>
</dbReference>
<dbReference type="PRINTS" id="PR00143">
    <property type="entry name" value="CITRTSNTHASE"/>
</dbReference>
<dbReference type="UniPathway" id="UPA00223"/>
<dbReference type="PANTHER" id="PTHR11739:SF4">
    <property type="entry name" value="CITRATE SYNTHASE, PEROXISOMAL"/>
    <property type="match status" value="1"/>
</dbReference>
<feature type="active site" evidence="6">
    <location>
        <position position="307"/>
    </location>
</feature>
<dbReference type="NCBIfam" id="NF009005">
    <property type="entry name" value="PRK12350.1"/>
    <property type="match status" value="1"/>
</dbReference>
<dbReference type="InterPro" id="IPR016142">
    <property type="entry name" value="Citrate_synth-like_lrg_a-sub"/>
</dbReference>
<comment type="pathway">
    <text evidence="1">Carbohydrate metabolism; tricarboxylic acid cycle.</text>
</comment>
<dbReference type="Pfam" id="PF00285">
    <property type="entry name" value="Citrate_synt"/>
    <property type="match status" value="1"/>
</dbReference>
<dbReference type="SUPFAM" id="SSF48256">
    <property type="entry name" value="Citrate synthase"/>
    <property type="match status" value="1"/>
</dbReference>
<reference evidence="8 9" key="1">
    <citation type="submission" date="2016-10" db="EMBL/GenBank/DDBJ databases">
        <authorList>
            <person name="de Groot N.N."/>
        </authorList>
    </citation>
    <scope>NUCLEOTIDE SEQUENCE [LARGE SCALE GENOMIC DNA]</scope>
    <source>
        <strain evidence="8 9">DSM 46701</strain>
    </source>
</reference>
<dbReference type="OrthoDB" id="9800864at2"/>
<evidence type="ECO:0000256" key="7">
    <source>
        <dbReference type="RuleBase" id="RU003406"/>
    </source>
</evidence>
<organism evidence="8 9">
    <name type="scientific">Lihuaxuella thermophila</name>
    <dbReference type="NCBI Taxonomy" id="1173111"/>
    <lineage>
        <taxon>Bacteria</taxon>
        <taxon>Bacillati</taxon>
        <taxon>Bacillota</taxon>
        <taxon>Bacilli</taxon>
        <taxon>Bacillales</taxon>
        <taxon>Thermoactinomycetaceae</taxon>
        <taxon>Lihuaxuella</taxon>
    </lineage>
</organism>
<protein>
    <recommendedName>
        <fullName evidence="5">Citrate synthase</fullName>
    </recommendedName>
</protein>
<keyword evidence="9" id="KW-1185">Reference proteome</keyword>
<dbReference type="InterPro" id="IPR002020">
    <property type="entry name" value="Citrate_synthase"/>
</dbReference>
<feature type="active site" evidence="6">
    <location>
        <position position="252"/>
    </location>
</feature>
<dbReference type="GO" id="GO:0005975">
    <property type="term" value="P:carbohydrate metabolic process"/>
    <property type="evidence" value="ECO:0007669"/>
    <property type="project" value="TreeGrafter"/>
</dbReference>
<evidence type="ECO:0000256" key="1">
    <source>
        <dbReference type="ARBA" id="ARBA00005163"/>
    </source>
</evidence>
<evidence type="ECO:0000313" key="8">
    <source>
        <dbReference type="EMBL" id="SEM70909.1"/>
    </source>
</evidence>
<dbReference type="InterPro" id="IPR024176">
    <property type="entry name" value="Citrate_synthase_bac-typ"/>
</dbReference>
<dbReference type="RefSeq" id="WP_089964491.1">
    <property type="nucleotide sequence ID" value="NZ_FOCQ01000001.1"/>
</dbReference>
<dbReference type="EMBL" id="FOCQ01000001">
    <property type="protein sequence ID" value="SEM70909.1"/>
    <property type="molecule type" value="Genomic_DNA"/>
</dbReference>
<evidence type="ECO:0000256" key="6">
    <source>
        <dbReference type="PIRSR" id="PIRSR001369-1"/>
    </source>
</evidence>
<evidence type="ECO:0000256" key="4">
    <source>
        <dbReference type="ARBA" id="ARBA00049288"/>
    </source>
</evidence>